<organism evidence="1 2">
    <name type="scientific">Planoprotostelium fungivorum</name>
    <dbReference type="NCBI Taxonomy" id="1890364"/>
    <lineage>
        <taxon>Eukaryota</taxon>
        <taxon>Amoebozoa</taxon>
        <taxon>Evosea</taxon>
        <taxon>Variosea</taxon>
        <taxon>Cavosteliida</taxon>
        <taxon>Cavosteliaceae</taxon>
        <taxon>Planoprotostelium</taxon>
    </lineage>
</organism>
<evidence type="ECO:0000313" key="1">
    <source>
        <dbReference type="EMBL" id="PRP84667.1"/>
    </source>
</evidence>
<protein>
    <submittedName>
        <fullName evidence="1">Uncharacterized protein</fullName>
    </submittedName>
</protein>
<dbReference type="InParanoid" id="A0A2P6NL26"/>
<comment type="caution">
    <text evidence="1">The sequence shown here is derived from an EMBL/GenBank/DDBJ whole genome shotgun (WGS) entry which is preliminary data.</text>
</comment>
<name>A0A2P6NL26_9EUKA</name>
<sequence length="41" mass="4774">MEKFWWHLGKSSNHYCSRACEVFIDAIQESSGTKGINPWTE</sequence>
<keyword evidence="2" id="KW-1185">Reference proteome</keyword>
<reference evidence="1 2" key="1">
    <citation type="journal article" date="2018" name="Genome Biol. Evol.">
        <title>Multiple Roots of Fruiting Body Formation in Amoebozoa.</title>
        <authorList>
            <person name="Hillmann F."/>
            <person name="Forbes G."/>
            <person name="Novohradska S."/>
            <person name="Ferling I."/>
            <person name="Riege K."/>
            <person name="Groth M."/>
            <person name="Westermann M."/>
            <person name="Marz M."/>
            <person name="Spaller T."/>
            <person name="Winckler T."/>
            <person name="Schaap P."/>
            <person name="Glockner G."/>
        </authorList>
    </citation>
    <scope>NUCLEOTIDE SEQUENCE [LARGE SCALE GENOMIC DNA]</scope>
    <source>
        <strain evidence="1 2">Jena</strain>
    </source>
</reference>
<dbReference type="Proteomes" id="UP000241769">
    <property type="component" value="Unassembled WGS sequence"/>
</dbReference>
<gene>
    <name evidence="1" type="ORF">PROFUN_07917</name>
</gene>
<evidence type="ECO:0000313" key="2">
    <source>
        <dbReference type="Proteomes" id="UP000241769"/>
    </source>
</evidence>
<proteinExistence type="predicted"/>
<dbReference type="AlphaFoldDB" id="A0A2P6NL26"/>
<dbReference type="EMBL" id="MDYQ01000058">
    <property type="protein sequence ID" value="PRP84667.1"/>
    <property type="molecule type" value="Genomic_DNA"/>
</dbReference>
<accession>A0A2P6NL26</accession>